<dbReference type="PANTHER" id="PTHR42686:SF1">
    <property type="entry name" value="GH17980P-RELATED"/>
    <property type="match status" value="1"/>
</dbReference>
<reference evidence="2" key="1">
    <citation type="submission" date="2021-05" db="EMBL/GenBank/DDBJ databases">
        <title>Complete genome sequence of the cellulolytic planctomycete Telmatocola sphagniphila SP2T and characterization of the first cellulase from planctomycetes.</title>
        <authorList>
            <person name="Rakitin A.L."/>
            <person name="Beletsky A.V."/>
            <person name="Naumoff D.G."/>
            <person name="Kulichevskaya I.S."/>
            <person name="Mardanov A.V."/>
            <person name="Ravin N.V."/>
            <person name="Dedysh S.N."/>
        </authorList>
    </citation>
    <scope>NUCLEOTIDE SEQUENCE</scope>
    <source>
        <strain evidence="2">SP2T</strain>
    </source>
</reference>
<proteinExistence type="predicted"/>
<feature type="domain" description="NADP-dependent oxidoreductase" evidence="1">
    <location>
        <begin position="16"/>
        <end position="289"/>
    </location>
</feature>
<dbReference type="AlphaFoldDB" id="A0A8E6B4U9"/>
<dbReference type="GO" id="GO:0010349">
    <property type="term" value="F:L-galactose dehydrogenase activity"/>
    <property type="evidence" value="ECO:0007669"/>
    <property type="project" value="InterPro"/>
</dbReference>
<dbReference type="InterPro" id="IPR023210">
    <property type="entry name" value="NADP_OxRdtase_dom"/>
</dbReference>
<organism evidence="2 3">
    <name type="scientific">Telmatocola sphagniphila</name>
    <dbReference type="NCBI Taxonomy" id="1123043"/>
    <lineage>
        <taxon>Bacteria</taxon>
        <taxon>Pseudomonadati</taxon>
        <taxon>Planctomycetota</taxon>
        <taxon>Planctomycetia</taxon>
        <taxon>Gemmatales</taxon>
        <taxon>Gemmataceae</taxon>
    </lineage>
</organism>
<dbReference type="GO" id="GO:0070485">
    <property type="term" value="P:dehydro-D-arabinono-1,4-lactone biosynthetic process"/>
    <property type="evidence" value="ECO:0007669"/>
    <property type="project" value="TreeGrafter"/>
</dbReference>
<evidence type="ECO:0000313" key="2">
    <source>
        <dbReference type="EMBL" id="QVL31947.1"/>
    </source>
</evidence>
<dbReference type="EMBL" id="CP074694">
    <property type="protein sequence ID" value="QVL31947.1"/>
    <property type="molecule type" value="Genomic_DNA"/>
</dbReference>
<gene>
    <name evidence="2" type="ORF">KIH39_24435</name>
</gene>
<sequence>MQLRPLGRTGLNVSALSLGGAAFGNIYGNLTLDQIRRTVVRSIESGINLIDTSPYYGLTKSESNLGEVLQHGWREKIILCSKAGRNDRAAFDFSPEAMRRSVEASLKRLRTDYLDILIAHDIEFTDNFEKVFTETRDVLHALKKEGKCRFIGMSCYPLSLLKKVIETCQIDVIITYSNFCLQNTRLIDELLPTLEKFEVGVLNASPLSMGLLTNQGPPEWHPASPEIKAACRKAAEHCRNRGSDISLLGMQFCLAESRISSVISGASTEEEIQTNLQALSQKPDPQLLAKVLEILKPVHNQTWFAGNWKT</sequence>
<protein>
    <submittedName>
        <fullName evidence="2">Aldo/keto reductase</fullName>
    </submittedName>
</protein>
<dbReference type="GO" id="GO:0005829">
    <property type="term" value="C:cytosol"/>
    <property type="evidence" value="ECO:0007669"/>
    <property type="project" value="TreeGrafter"/>
</dbReference>
<dbReference type="Pfam" id="PF00248">
    <property type="entry name" value="Aldo_ket_red"/>
    <property type="match status" value="1"/>
</dbReference>
<dbReference type="CDD" id="cd19163">
    <property type="entry name" value="AKR_galDH"/>
    <property type="match status" value="1"/>
</dbReference>
<dbReference type="KEGG" id="tsph:KIH39_24435"/>
<dbReference type="RefSeq" id="WP_213496441.1">
    <property type="nucleotide sequence ID" value="NZ_CP074694.1"/>
</dbReference>
<dbReference type="InterPro" id="IPR020471">
    <property type="entry name" value="AKR"/>
</dbReference>
<evidence type="ECO:0000313" key="3">
    <source>
        <dbReference type="Proteomes" id="UP000676194"/>
    </source>
</evidence>
<dbReference type="PANTHER" id="PTHR42686">
    <property type="entry name" value="GH17980P-RELATED"/>
    <property type="match status" value="1"/>
</dbReference>
<keyword evidence="3" id="KW-1185">Reference proteome</keyword>
<evidence type="ECO:0000259" key="1">
    <source>
        <dbReference type="Pfam" id="PF00248"/>
    </source>
</evidence>
<dbReference type="GO" id="GO:0045290">
    <property type="term" value="F:D-arabinose 1-dehydrogenase [NAD(P)+] activity"/>
    <property type="evidence" value="ECO:0007669"/>
    <property type="project" value="TreeGrafter"/>
</dbReference>
<dbReference type="SUPFAM" id="SSF51430">
    <property type="entry name" value="NAD(P)-linked oxidoreductase"/>
    <property type="match status" value="1"/>
</dbReference>
<dbReference type="Proteomes" id="UP000676194">
    <property type="component" value="Chromosome"/>
</dbReference>
<accession>A0A8E6B4U9</accession>
<dbReference type="InterPro" id="IPR036812">
    <property type="entry name" value="NAD(P)_OxRdtase_dom_sf"/>
</dbReference>
<dbReference type="Gene3D" id="3.20.20.100">
    <property type="entry name" value="NADP-dependent oxidoreductase domain"/>
    <property type="match status" value="1"/>
</dbReference>
<dbReference type="InterPro" id="IPR044479">
    <property type="entry name" value="LGALDH-like"/>
</dbReference>
<name>A0A8E6B4U9_9BACT</name>